<evidence type="ECO:0000256" key="2">
    <source>
        <dbReference type="ARBA" id="ARBA00007267"/>
    </source>
</evidence>
<accession>A0ABD1GGP3</accession>
<dbReference type="AlphaFoldDB" id="A0ABD1GGP3"/>
<evidence type="ECO:0000256" key="4">
    <source>
        <dbReference type="SAM" id="MobiDB-lite"/>
    </source>
</evidence>
<dbReference type="SMART" id="SM01114">
    <property type="entry name" value="CXC"/>
    <property type="match status" value="2"/>
</dbReference>
<dbReference type="Proteomes" id="UP001567538">
    <property type="component" value="Unassembled WGS sequence"/>
</dbReference>
<dbReference type="InterPro" id="IPR005172">
    <property type="entry name" value="CRC"/>
</dbReference>
<feature type="domain" description="CRC" evidence="5">
    <location>
        <begin position="507"/>
        <end position="632"/>
    </location>
</feature>
<dbReference type="PANTHER" id="PTHR46159">
    <property type="entry name" value="PROTEIN TESMIN/TSO1-LIKE CXC 2"/>
    <property type="match status" value="1"/>
</dbReference>
<feature type="region of interest" description="Disordered" evidence="4">
    <location>
        <begin position="638"/>
        <end position="797"/>
    </location>
</feature>
<evidence type="ECO:0000259" key="5">
    <source>
        <dbReference type="PROSITE" id="PS51634"/>
    </source>
</evidence>
<dbReference type="EMBL" id="JBEAFC010000008">
    <property type="protein sequence ID" value="KAL1543289.1"/>
    <property type="molecule type" value="Genomic_DNA"/>
</dbReference>
<evidence type="ECO:0000313" key="6">
    <source>
        <dbReference type="EMBL" id="KAL1543289.1"/>
    </source>
</evidence>
<keyword evidence="7" id="KW-1185">Reference proteome</keyword>
<keyword evidence="3" id="KW-0539">Nucleus</keyword>
<gene>
    <name evidence="6" type="ORF">AAHA92_20282</name>
</gene>
<dbReference type="GO" id="GO:0005634">
    <property type="term" value="C:nucleus"/>
    <property type="evidence" value="ECO:0007669"/>
    <property type="project" value="UniProtKB-SubCell"/>
</dbReference>
<proteinExistence type="inferred from homology"/>
<dbReference type="Pfam" id="PF03638">
    <property type="entry name" value="TCR"/>
    <property type="match status" value="2"/>
</dbReference>
<dbReference type="PROSITE" id="PS51634">
    <property type="entry name" value="CRC"/>
    <property type="match status" value="1"/>
</dbReference>
<comment type="caution">
    <text evidence="6">The sequence shown here is derived from an EMBL/GenBank/DDBJ whole genome shotgun (WGS) entry which is preliminary data.</text>
</comment>
<comment type="similarity">
    <text evidence="2">Belongs to the lin-54 family.</text>
</comment>
<comment type="subcellular location">
    <subcellularLocation>
        <location evidence="1">Nucleus</location>
    </subcellularLocation>
</comment>
<feature type="compositionally biased region" description="Acidic residues" evidence="4">
    <location>
        <begin position="638"/>
        <end position="650"/>
    </location>
</feature>
<evidence type="ECO:0000256" key="1">
    <source>
        <dbReference type="ARBA" id="ARBA00004123"/>
    </source>
</evidence>
<dbReference type="InterPro" id="IPR044522">
    <property type="entry name" value="TSO1-like"/>
</dbReference>
<evidence type="ECO:0000313" key="7">
    <source>
        <dbReference type="Proteomes" id="UP001567538"/>
    </source>
</evidence>
<feature type="region of interest" description="Disordered" evidence="4">
    <location>
        <begin position="571"/>
        <end position="595"/>
    </location>
</feature>
<reference evidence="6 7" key="1">
    <citation type="submission" date="2024-06" db="EMBL/GenBank/DDBJ databases">
        <title>A chromosome level genome sequence of Diviner's sage (Salvia divinorum).</title>
        <authorList>
            <person name="Ford S.A."/>
            <person name="Ro D.-K."/>
            <person name="Ness R.W."/>
            <person name="Phillips M.A."/>
        </authorList>
    </citation>
    <scope>NUCLEOTIDE SEQUENCE [LARGE SCALE GENOMIC DNA]</scope>
    <source>
        <strain evidence="6">SAF-2024a</strain>
        <tissue evidence="6">Leaf</tissue>
    </source>
</reference>
<organism evidence="6 7">
    <name type="scientific">Salvia divinorum</name>
    <name type="common">Maria pastora</name>
    <name type="synonym">Diviner's sage</name>
    <dbReference type="NCBI Taxonomy" id="28513"/>
    <lineage>
        <taxon>Eukaryota</taxon>
        <taxon>Viridiplantae</taxon>
        <taxon>Streptophyta</taxon>
        <taxon>Embryophyta</taxon>
        <taxon>Tracheophyta</taxon>
        <taxon>Spermatophyta</taxon>
        <taxon>Magnoliopsida</taxon>
        <taxon>eudicotyledons</taxon>
        <taxon>Gunneridae</taxon>
        <taxon>Pentapetalae</taxon>
        <taxon>asterids</taxon>
        <taxon>lamiids</taxon>
        <taxon>Lamiales</taxon>
        <taxon>Lamiaceae</taxon>
        <taxon>Nepetoideae</taxon>
        <taxon>Mentheae</taxon>
        <taxon>Salviinae</taxon>
        <taxon>Salvia</taxon>
        <taxon>Salvia subgen. Calosphace</taxon>
    </lineage>
</organism>
<dbReference type="PANTHER" id="PTHR46159:SF12">
    <property type="entry name" value="PROTEIN TESMIN_TSO1-LIKE CXC 3-RELATED"/>
    <property type="match status" value="1"/>
</dbReference>
<name>A0ABD1GGP3_SALDI</name>
<feature type="region of interest" description="Disordered" evidence="4">
    <location>
        <begin position="93"/>
        <end position="139"/>
    </location>
</feature>
<sequence>MEDRIDISVKESNREVLEVMDTPERSKNNQISASLAKFEDSPVFTFLNSLSPIKPVKSTHITQTINPLSFASIPSVFTSPHVSSLRESRFLRRHQLSDPSKPEFSSDDGTKLDANKANADATEQLDEQKESVEDGGMAAEPSYDDCSKFVVDFAKDYECASPNSNLRTGCGREDKDMADYGCTSSALVPLMHEHPQGGEMNIDRVNQNTEAAPCDWEHMLSDSSELLVFESPDVRVSYSKSVDPEASFYTGIKSDMQNLHLVSAVDSHVVAGNEAEVMSTQPGEGDEVNNAVTAGPSLNNSDEQVDCEQLGFYRGMRRRCLVFEMGGARRKHLEEDPVSDSSAWLCSDGNTASNDQKLVPLNRGNESSRRLMPGIGLHLNALAATPKDYKIVNLDSSSSARLLIGPSSVVNLHPSNASQGLLDNILVVASSDRDVDGMEIAVEDGCPPSANATNGEINQSSPKKKRYSSLFDFFPAAASFKINVFVYLILTCYSIRRKTEQSGEGESCKRCNCKRSKCLKLYCECFAAGVYCVEPCACIDCFNKPIHEDTVLATRKQIESRNPLAFAPKVIRGSDSPSEIRDDSSKTPASARHKRGCNCKKSGCLKKYCECYQGGVGCSINCRCEGCKNAFGRKDGMEAEAEEEEEEETDASEKSVSDKSLQKIAMENNVEQNTESVPPATPLRGGRPSAHLPFSSNKKPPRSSSSSSSSFIPRQRFGKSSFLPPPPKFETIRENEIPDFLQGGGGSPDGGVQTASPNRKRVSPPHNAGGVMSPGLRSSRKLILESIPSFPSLTPNQ</sequence>
<evidence type="ECO:0000256" key="3">
    <source>
        <dbReference type="ARBA" id="ARBA00023242"/>
    </source>
</evidence>
<feature type="compositionally biased region" description="Basic and acidic residues" evidence="4">
    <location>
        <begin position="651"/>
        <end position="661"/>
    </location>
</feature>
<protein>
    <submittedName>
        <fullName evidence="6">Protein tesmin/TSO1-like CXC 2</fullName>
    </submittedName>
</protein>
<dbReference type="InterPro" id="IPR033467">
    <property type="entry name" value="Tesmin/TSO1-like_CXC"/>
</dbReference>